<reference evidence="9 10" key="1">
    <citation type="submission" date="2019-08" db="EMBL/GenBank/DDBJ databases">
        <title>Calorimonas adulescens gen. nov., sp. nov., an anaerobic thermophilic bacterium from Sakhalin hot spring.</title>
        <authorList>
            <person name="Khomyakova M.A."/>
            <person name="Merkel A.Y."/>
            <person name="Novikov A."/>
            <person name="Bonch-Osmolovskaya E.A."/>
            <person name="Slobodkin A.I."/>
        </authorList>
    </citation>
    <scope>NUCLEOTIDE SEQUENCE [LARGE SCALE GENOMIC DNA]</scope>
    <source>
        <strain evidence="9 10">A05MB</strain>
    </source>
</reference>
<name>A0A5D8QEN8_9THEO</name>
<dbReference type="PANTHER" id="PTHR34581">
    <property type="entry name" value="PTS SYSTEM N,N'-DIACETYLCHITOBIOSE-SPECIFIC EIIB COMPONENT"/>
    <property type="match status" value="1"/>
</dbReference>
<evidence type="ECO:0000256" key="2">
    <source>
        <dbReference type="ARBA" id="ARBA00022553"/>
    </source>
</evidence>
<dbReference type="InterPro" id="IPR036095">
    <property type="entry name" value="PTS_EIIB-like_sf"/>
</dbReference>
<dbReference type="GO" id="GO:0016301">
    <property type="term" value="F:kinase activity"/>
    <property type="evidence" value="ECO:0007669"/>
    <property type="project" value="UniProtKB-KW"/>
</dbReference>
<feature type="domain" description="PTS EIIB type-3" evidence="8">
    <location>
        <begin position="1"/>
        <end position="103"/>
    </location>
</feature>
<dbReference type="Pfam" id="PF02302">
    <property type="entry name" value="PTS_IIB"/>
    <property type="match status" value="1"/>
</dbReference>
<dbReference type="AlphaFoldDB" id="A0A5D8QEN8"/>
<keyword evidence="3 9" id="KW-0762">Sugar transport</keyword>
<protein>
    <submittedName>
        <fullName evidence="9">PTS sugar transporter subunit IIB</fullName>
    </submittedName>
</protein>
<evidence type="ECO:0000256" key="1">
    <source>
        <dbReference type="ARBA" id="ARBA00022448"/>
    </source>
</evidence>
<dbReference type="InterPro" id="IPR051819">
    <property type="entry name" value="PTS_sugar-specific_EIIB"/>
</dbReference>
<evidence type="ECO:0000313" key="9">
    <source>
        <dbReference type="EMBL" id="TZE82972.1"/>
    </source>
</evidence>
<evidence type="ECO:0000313" key="10">
    <source>
        <dbReference type="Proteomes" id="UP000322976"/>
    </source>
</evidence>
<dbReference type="GO" id="GO:0009401">
    <property type="term" value="P:phosphoenolpyruvate-dependent sugar phosphotransferase system"/>
    <property type="evidence" value="ECO:0007669"/>
    <property type="project" value="UniProtKB-KW"/>
</dbReference>
<keyword evidence="10" id="KW-1185">Reference proteome</keyword>
<feature type="modified residue" description="Phosphocysteine; by EIIA" evidence="7">
    <location>
        <position position="7"/>
    </location>
</feature>
<dbReference type="EMBL" id="VTPS01000003">
    <property type="protein sequence ID" value="TZE82972.1"/>
    <property type="molecule type" value="Genomic_DNA"/>
</dbReference>
<keyword evidence="2" id="KW-0597">Phosphoprotein</keyword>
<comment type="caution">
    <text evidence="9">The sequence shown here is derived from an EMBL/GenBank/DDBJ whole genome shotgun (WGS) entry which is preliminary data.</text>
</comment>
<organism evidence="9 10">
    <name type="scientific">Calorimonas adulescens</name>
    <dbReference type="NCBI Taxonomy" id="2606906"/>
    <lineage>
        <taxon>Bacteria</taxon>
        <taxon>Bacillati</taxon>
        <taxon>Bacillota</taxon>
        <taxon>Clostridia</taxon>
        <taxon>Thermoanaerobacterales</taxon>
        <taxon>Thermoanaerobacteraceae</taxon>
        <taxon>Calorimonas</taxon>
    </lineage>
</organism>
<dbReference type="InterPro" id="IPR013012">
    <property type="entry name" value="PTS_EIIB_3"/>
</dbReference>
<proteinExistence type="predicted"/>
<evidence type="ECO:0000256" key="4">
    <source>
        <dbReference type="ARBA" id="ARBA00022679"/>
    </source>
</evidence>
<dbReference type="CDD" id="cd05564">
    <property type="entry name" value="PTS_IIB_chitobiose_lichenan"/>
    <property type="match status" value="1"/>
</dbReference>
<gene>
    <name evidence="9" type="ORF">FWJ32_03200</name>
</gene>
<dbReference type="InterPro" id="IPR003501">
    <property type="entry name" value="PTS_EIIB_2/3"/>
</dbReference>
<dbReference type="SUPFAM" id="SSF52794">
    <property type="entry name" value="PTS system IIB component-like"/>
    <property type="match status" value="1"/>
</dbReference>
<evidence type="ECO:0000256" key="6">
    <source>
        <dbReference type="ARBA" id="ARBA00022777"/>
    </source>
</evidence>
<dbReference type="Proteomes" id="UP000322976">
    <property type="component" value="Unassembled WGS sequence"/>
</dbReference>
<keyword evidence="4" id="KW-0808">Transferase</keyword>
<evidence type="ECO:0000256" key="3">
    <source>
        <dbReference type="ARBA" id="ARBA00022597"/>
    </source>
</evidence>
<accession>A0A5D8QEN8</accession>
<dbReference type="GO" id="GO:0008982">
    <property type="term" value="F:protein-N(PI)-phosphohistidine-sugar phosphotransferase activity"/>
    <property type="evidence" value="ECO:0007669"/>
    <property type="project" value="InterPro"/>
</dbReference>
<keyword evidence="5" id="KW-0598">Phosphotransferase system</keyword>
<keyword evidence="6" id="KW-0418">Kinase</keyword>
<keyword evidence="1" id="KW-0813">Transport</keyword>
<evidence type="ECO:0000256" key="5">
    <source>
        <dbReference type="ARBA" id="ARBA00022683"/>
    </source>
</evidence>
<dbReference type="PROSITE" id="PS51100">
    <property type="entry name" value="PTS_EIIB_TYPE_3"/>
    <property type="match status" value="1"/>
</dbReference>
<sequence>MNILLVCSGGMSTSLLVNKMAKEGQKRGINGLKVEADSVDNLDKIIDKYDVVLLGPQVQYKEKWVKEVAARHGRPYAVIPPQVYGLVDGAKALDLALNTAKKE</sequence>
<dbReference type="RefSeq" id="WP_149544529.1">
    <property type="nucleotide sequence ID" value="NZ_VTPS01000003.1"/>
</dbReference>
<dbReference type="PANTHER" id="PTHR34581:SF2">
    <property type="entry name" value="PTS SYSTEM N,N'-DIACETYLCHITOBIOSE-SPECIFIC EIIB COMPONENT"/>
    <property type="match status" value="1"/>
</dbReference>
<dbReference type="Gene3D" id="3.40.50.2300">
    <property type="match status" value="1"/>
</dbReference>
<evidence type="ECO:0000256" key="7">
    <source>
        <dbReference type="PROSITE-ProRule" id="PRU00423"/>
    </source>
</evidence>
<evidence type="ECO:0000259" key="8">
    <source>
        <dbReference type="PROSITE" id="PS51100"/>
    </source>
</evidence>